<keyword evidence="6 11" id="KW-0368">Histidine biosynthesis</keyword>
<evidence type="ECO:0000256" key="3">
    <source>
        <dbReference type="ARBA" id="ARBA00011152"/>
    </source>
</evidence>
<proteinExistence type="inferred from homology"/>
<dbReference type="InterPro" id="IPR013785">
    <property type="entry name" value="Aldolase_TIM"/>
</dbReference>
<dbReference type="GO" id="GO:0016829">
    <property type="term" value="F:lyase activity"/>
    <property type="evidence" value="ECO:0007669"/>
    <property type="project" value="UniProtKB-KW"/>
</dbReference>
<keyword evidence="7" id="KW-0456">Lyase</keyword>
<dbReference type="CDD" id="cd04731">
    <property type="entry name" value="HisF"/>
    <property type="match status" value="1"/>
</dbReference>
<evidence type="ECO:0000256" key="8">
    <source>
        <dbReference type="ARBA" id="ARBA00025475"/>
    </source>
</evidence>
<dbReference type="InterPro" id="IPR006062">
    <property type="entry name" value="His_biosynth"/>
</dbReference>
<sequence>MNRPRLIPCLLLKNGVIVRSQLFKVHQVIGNPMSTVERYSHWNVDELVILDIRAGDAGHDLRRDDIQQRYEGDTVLDVLREVAKVCFMPLTFGGGIRSIDDIGARLAAGADKVTINTAVIDDPSFVSRAAERFGSQCIVVSIDAREDGSGAYEVMADGGKRPTGMTPADWARRVEELGAGEIFLNSIDRDGSGMGYDLDLVRSVTGAVTIPVIVCGGVGQYEHFAPGVLDGGASAISAANIFHFFELSYPHAKQACIDAGVALRPVGLGSRYLVRVPEYDIEREIARHSERLRQARDGDYVAARPESAGRRHHIRWCTSCVYPSISAAPMEFNDAGECTGCQMAKVKATIPSSEWDRRRELLREIVDRYRSRDGARHDCVIAVSGGKDSYFQTHVLKHELGLNPLLVTYNGNNWTPVGWRNMLRMKEVFDCDHLIVQPAVKNLVKLNRLAFEIMGDMNWHAHVGIMTAPVRVAAQYGIPLVFYGEHGYLDLCGQFSMDDFPEISYRDRLEHFARGYEWNYFVGREGLTSADMIPWKYPGDEALFDLGLRGIFLGNYVYWEGNEHTKMVIDRYGFEVNNEPFDRTYRTMSNLDDMHENGVHDYLKYVKFGYGRATDHACKDIRAELMTRGKAVEVVNHYDPIKPRDLKRWLEYVGMTEDEFDRIADTFRDPRVWRMENGTWKRDVLDAN</sequence>
<dbReference type="EC" id="4.3.2.10" evidence="4"/>
<comment type="catalytic activity">
    <reaction evidence="10">
        <text>5-[(5-phospho-1-deoxy-D-ribulos-1-ylimino)methylamino]-1-(5-phospho-beta-D-ribosyl)imidazole-4-carboxamide + L-glutamine = D-erythro-1-(imidazol-4-yl)glycerol 3-phosphate + 5-amino-1-(5-phospho-beta-D-ribosyl)imidazole-4-carboxamide + L-glutamate + H(+)</text>
        <dbReference type="Rhea" id="RHEA:24793"/>
        <dbReference type="ChEBI" id="CHEBI:15378"/>
        <dbReference type="ChEBI" id="CHEBI:29985"/>
        <dbReference type="ChEBI" id="CHEBI:58278"/>
        <dbReference type="ChEBI" id="CHEBI:58359"/>
        <dbReference type="ChEBI" id="CHEBI:58475"/>
        <dbReference type="ChEBI" id="CHEBI:58525"/>
        <dbReference type="EC" id="4.3.2.10"/>
    </reaction>
</comment>
<evidence type="ECO:0000256" key="9">
    <source>
        <dbReference type="ARBA" id="ARBA00030264"/>
    </source>
</evidence>
<dbReference type="Gene3D" id="3.20.20.70">
    <property type="entry name" value="Aldolase class I"/>
    <property type="match status" value="1"/>
</dbReference>
<dbReference type="SUPFAM" id="SSF52402">
    <property type="entry name" value="Adenine nucleotide alpha hydrolases-like"/>
    <property type="match status" value="1"/>
</dbReference>
<dbReference type="PANTHER" id="PTHR21235">
    <property type="entry name" value="IMIDAZOLE GLYCEROL PHOSPHATE SYNTHASE SUBUNIT HISF/H IGP SYNTHASE SUBUNIT HISF/H"/>
    <property type="match status" value="1"/>
</dbReference>
<dbReference type="GO" id="GO:0000105">
    <property type="term" value="P:L-histidine biosynthetic process"/>
    <property type="evidence" value="ECO:0007669"/>
    <property type="project" value="UniProtKB-UniPathway"/>
</dbReference>
<dbReference type="Proteomes" id="UP000199600">
    <property type="component" value="Unassembled WGS sequence"/>
</dbReference>
<dbReference type="Pfam" id="PF00977">
    <property type="entry name" value="His_biosynth"/>
    <property type="match status" value="1"/>
</dbReference>
<dbReference type="RefSeq" id="WP_186411579.1">
    <property type="nucleotide sequence ID" value="NZ_FLQY01000246.1"/>
</dbReference>
<dbReference type="InterPro" id="IPR050064">
    <property type="entry name" value="IGPS_HisA/HisF"/>
</dbReference>
<dbReference type="UniPathway" id="UPA00031">
    <property type="reaction ID" value="UER00010"/>
</dbReference>
<evidence type="ECO:0000256" key="10">
    <source>
        <dbReference type="ARBA" id="ARBA00047838"/>
    </source>
</evidence>
<comment type="subunit">
    <text evidence="3">Heterodimer of HisH and HisF.</text>
</comment>
<evidence type="ECO:0000256" key="4">
    <source>
        <dbReference type="ARBA" id="ARBA00012809"/>
    </source>
</evidence>
<dbReference type="InterPro" id="IPR011060">
    <property type="entry name" value="RibuloseP-bd_barrel"/>
</dbReference>
<reference evidence="12 13" key="1">
    <citation type="submission" date="2016-06" db="EMBL/GenBank/DDBJ databases">
        <authorList>
            <person name="Kjaerup R.B."/>
            <person name="Dalgaard T.S."/>
            <person name="Juul-Madsen H.R."/>
        </authorList>
    </citation>
    <scope>NUCLEOTIDE SEQUENCE [LARGE SCALE GENOMIC DNA]</scope>
    <source>
        <strain evidence="12">2</strain>
    </source>
</reference>
<gene>
    <name evidence="12" type="ORF">PROAA_320053</name>
</gene>
<dbReference type="InterPro" id="IPR020022">
    <property type="entry name" value="N-acetyl_sugar_amidoTrfase"/>
</dbReference>
<dbReference type="NCBIfam" id="TIGR03573">
    <property type="entry name" value="WbuX"/>
    <property type="match status" value="1"/>
</dbReference>
<dbReference type="PANTHER" id="PTHR21235:SF2">
    <property type="entry name" value="IMIDAZOLE GLYCEROL PHOSPHATE SYNTHASE HISHF"/>
    <property type="match status" value="1"/>
</dbReference>
<evidence type="ECO:0000256" key="7">
    <source>
        <dbReference type="ARBA" id="ARBA00023239"/>
    </source>
</evidence>
<evidence type="ECO:0000256" key="6">
    <source>
        <dbReference type="ARBA" id="ARBA00023102"/>
    </source>
</evidence>
<organism evidence="12 13">
    <name type="scientific">Candidatus Propionivibrio aalborgensis</name>
    <dbReference type="NCBI Taxonomy" id="1860101"/>
    <lineage>
        <taxon>Bacteria</taxon>
        <taxon>Pseudomonadati</taxon>
        <taxon>Pseudomonadota</taxon>
        <taxon>Betaproteobacteria</taxon>
        <taxon>Rhodocyclales</taxon>
        <taxon>Rhodocyclaceae</taxon>
        <taxon>Propionivibrio</taxon>
    </lineage>
</organism>
<keyword evidence="13" id="KW-1185">Reference proteome</keyword>
<comment type="pathway">
    <text evidence="1">Amino-acid biosynthesis; L-histidine biosynthesis; L-histidine from 5-phospho-alpha-D-ribose 1-diphosphate: step 5/9.</text>
</comment>
<evidence type="ECO:0000256" key="11">
    <source>
        <dbReference type="RuleBase" id="RU003657"/>
    </source>
</evidence>
<name>A0A1A8XZ99_9RHOO</name>
<dbReference type="GO" id="GO:0000107">
    <property type="term" value="F:imidazoleglycerol-phosphate synthase activity"/>
    <property type="evidence" value="ECO:0007669"/>
    <property type="project" value="InterPro"/>
</dbReference>
<evidence type="ECO:0000256" key="2">
    <source>
        <dbReference type="ARBA" id="ARBA00009667"/>
    </source>
</evidence>
<accession>A0A1A8XZ99</accession>
<evidence type="ECO:0000256" key="1">
    <source>
        <dbReference type="ARBA" id="ARBA00005091"/>
    </source>
</evidence>
<keyword evidence="5 11" id="KW-0028">Amino-acid biosynthesis</keyword>
<evidence type="ECO:0000313" key="13">
    <source>
        <dbReference type="Proteomes" id="UP000199600"/>
    </source>
</evidence>
<dbReference type="EMBL" id="FLQY01000246">
    <property type="protein sequence ID" value="SBT09393.1"/>
    <property type="molecule type" value="Genomic_DNA"/>
</dbReference>
<comment type="function">
    <text evidence="8">IGPS catalyzes the conversion of PRFAR and glutamine to IGP, AICAR and glutamate. The HisF subunit catalyzes the cyclization activity that produces IGP and AICAR from PRFAR using the ammonia provided by the HisH subunit.</text>
</comment>
<dbReference type="SUPFAM" id="SSF51366">
    <property type="entry name" value="Ribulose-phoshate binding barrel"/>
    <property type="match status" value="1"/>
</dbReference>
<dbReference type="InterPro" id="IPR004651">
    <property type="entry name" value="HisF"/>
</dbReference>
<comment type="similarity">
    <text evidence="2 11">Belongs to the HisA/HisF family.</text>
</comment>
<protein>
    <recommendedName>
        <fullName evidence="4">imidazole glycerol-phosphate synthase</fullName>
        <ecNumber evidence="4">4.3.2.10</ecNumber>
    </recommendedName>
    <alternativeName>
        <fullName evidence="9">IGP synthase cyclase subunit</fullName>
    </alternativeName>
</protein>
<evidence type="ECO:0000256" key="5">
    <source>
        <dbReference type="ARBA" id="ARBA00022605"/>
    </source>
</evidence>
<evidence type="ECO:0000313" key="12">
    <source>
        <dbReference type="EMBL" id="SBT09393.1"/>
    </source>
</evidence>
<dbReference type="AlphaFoldDB" id="A0A1A8XZ99"/>